<keyword evidence="9" id="KW-0413">Isomerase</keyword>
<name>A0A3E2N989_9FIRM</name>
<dbReference type="Proteomes" id="UP000260680">
    <property type="component" value="Unassembled WGS sequence"/>
</dbReference>
<feature type="binding site" evidence="5">
    <location>
        <position position="171"/>
    </location>
    <ligand>
        <name>Zn(2+)</name>
        <dbReference type="ChEBI" id="CHEBI:29105"/>
    </ligand>
</feature>
<evidence type="ECO:0000313" key="10">
    <source>
        <dbReference type="Proteomes" id="UP000260680"/>
    </source>
</evidence>
<dbReference type="SUPFAM" id="SSF51182">
    <property type="entry name" value="RmlC-like cupins"/>
    <property type="match status" value="1"/>
</dbReference>
<dbReference type="AlphaFoldDB" id="A0A3E2N989"/>
<gene>
    <name evidence="9" type="ORF">DS742_17825</name>
</gene>
<evidence type="ECO:0000259" key="8">
    <source>
        <dbReference type="Pfam" id="PF21621"/>
    </source>
</evidence>
<keyword evidence="1 5" id="KW-0479">Metal-binding</keyword>
<dbReference type="InterPro" id="IPR014628">
    <property type="entry name" value="Man6P_isomerase_Firm_short"/>
</dbReference>
<dbReference type="GO" id="GO:0004476">
    <property type="term" value="F:mannose-6-phosphate isomerase activity"/>
    <property type="evidence" value="ECO:0007669"/>
    <property type="project" value="InterPro"/>
</dbReference>
<dbReference type="InterPro" id="IPR051804">
    <property type="entry name" value="Carb_Metab_Reg_Kinase/Isom"/>
</dbReference>
<evidence type="ECO:0000256" key="2">
    <source>
        <dbReference type="ARBA" id="ARBA00022833"/>
    </source>
</evidence>
<dbReference type="Gene3D" id="2.60.120.10">
    <property type="entry name" value="Jelly Rolls"/>
    <property type="match status" value="2"/>
</dbReference>
<evidence type="ECO:0000256" key="4">
    <source>
        <dbReference type="ARBA" id="ARBA00030762"/>
    </source>
</evidence>
<dbReference type="GO" id="GO:0008270">
    <property type="term" value="F:zinc ion binding"/>
    <property type="evidence" value="ECO:0007669"/>
    <property type="project" value="InterPro"/>
</dbReference>
<dbReference type="Pfam" id="PF20511">
    <property type="entry name" value="PMI_typeI_cat"/>
    <property type="match status" value="1"/>
</dbReference>
<evidence type="ECO:0000256" key="1">
    <source>
        <dbReference type="ARBA" id="ARBA00022723"/>
    </source>
</evidence>
<dbReference type="EMBL" id="QOHO01000058">
    <property type="protein sequence ID" value="RFZ77573.1"/>
    <property type="molecule type" value="Genomic_DNA"/>
</dbReference>
<feature type="active site" evidence="6">
    <location>
        <position position="191"/>
    </location>
</feature>
<dbReference type="PANTHER" id="PTHR42742">
    <property type="entry name" value="TRANSCRIPTIONAL REPRESSOR MPRA"/>
    <property type="match status" value="1"/>
</dbReference>
<feature type="binding site" evidence="5">
    <location>
        <position position="96"/>
    </location>
    <ligand>
        <name>Zn(2+)</name>
        <dbReference type="ChEBI" id="CHEBI:29105"/>
    </ligand>
</feature>
<dbReference type="PIRSF" id="PIRSF036894">
    <property type="entry name" value="PMI_Firm_short"/>
    <property type="match status" value="1"/>
</dbReference>
<dbReference type="InterPro" id="IPR011051">
    <property type="entry name" value="RmlC_Cupin_sf"/>
</dbReference>
<evidence type="ECO:0000259" key="7">
    <source>
        <dbReference type="Pfam" id="PF20511"/>
    </source>
</evidence>
<dbReference type="InterPro" id="IPR046457">
    <property type="entry name" value="PMI_typeI_cat"/>
</dbReference>
<comment type="cofactor">
    <cofactor evidence="5">
        <name>Zn(2+)</name>
        <dbReference type="ChEBI" id="CHEBI:29105"/>
    </cofactor>
    <text evidence="5">Binds 1 zinc ion per subunit.</text>
</comment>
<keyword evidence="2 5" id="KW-0862">Zinc</keyword>
<reference evidence="9 10" key="1">
    <citation type="submission" date="2018-07" db="EMBL/GenBank/DDBJ databases">
        <title>New species, Clostridium PI-S10-A1B.</title>
        <authorList>
            <person name="Krishna G."/>
            <person name="Summeta K."/>
            <person name="Shikha S."/>
            <person name="Prabhu P.B."/>
            <person name="Suresh K."/>
        </authorList>
    </citation>
    <scope>NUCLEOTIDE SEQUENCE [LARGE SCALE GENOMIC DNA]</scope>
    <source>
        <strain evidence="9 10">PI-S10-A1B</strain>
    </source>
</reference>
<comment type="caution">
    <text evidence="9">The sequence shown here is derived from an EMBL/GenBank/DDBJ whole genome shotgun (WGS) entry which is preliminary data.</text>
</comment>
<accession>A0A3E2N989</accession>
<dbReference type="InterPro" id="IPR014710">
    <property type="entry name" value="RmlC-like_jellyroll"/>
</dbReference>
<feature type="domain" description="Phosphomannose isomerase type I catalytic" evidence="7">
    <location>
        <begin position="5"/>
        <end position="105"/>
    </location>
</feature>
<sequence length="310" mass="34848">MEFLFLEPVFKEAIWGGDKLRGVFGYDTPSDTTGECWAISAHKNGDCKISGGIYDGKLLSRLWKDKPEIFGFYPGDQFPLLVKIIDAKNDLSIQVHPDDSYAKIHENGSLGKTECWYILDCEPDTEIVIGHYAKDRDEMESMIRNHQWSEFIRTVPVKKGDFFQINPGCVHAIKGGTLILETQQSSDITYRVYDYDRLADGKPRQLHVEQSIATIRAPFKECDVAAVTGKLPGAVHTHLITCKYYSVDKYDIEGVFTKEFSRYFTNVSVISGKGCINGIPMEAGQNFIIPAKSGECRFEGKMSVICSNPE</sequence>
<evidence type="ECO:0000256" key="5">
    <source>
        <dbReference type="PIRSR" id="PIRSR036894-1"/>
    </source>
</evidence>
<feature type="domain" description="Mannose-6-phosphate isomerase cupin" evidence="8">
    <location>
        <begin position="237"/>
        <end position="308"/>
    </location>
</feature>
<evidence type="ECO:0000256" key="6">
    <source>
        <dbReference type="PIRSR" id="PIRSR036894-2"/>
    </source>
</evidence>
<dbReference type="PANTHER" id="PTHR42742:SF3">
    <property type="entry name" value="FRUCTOKINASE"/>
    <property type="match status" value="1"/>
</dbReference>
<evidence type="ECO:0000256" key="3">
    <source>
        <dbReference type="ARBA" id="ARBA00029741"/>
    </source>
</evidence>
<dbReference type="CDD" id="cd07010">
    <property type="entry name" value="cupin_PMI_type_I_N_bac"/>
    <property type="match status" value="1"/>
</dbReference>
<dbReference type="OrthoDB" id="9808275at2"/>
<dbReference type="InterPro" id="IPR049071">
    <property type="entry name" value="MPI_cupin_dom"/>
</dbReference>
<feature type="binding site" evidence="5">
    <location>
        <position position="114"/>
    </location>
    <ligand>
        <name>Zn(2+)</name>
        <dbReference type="ChEBI" id="CHEBI:29105"/>
    </ligand>
</feature>
<dbReference type="GO" id="GO:0005975">
    <property type="term" value="P:carbohydrate metabolic process"/>
    <property type="evidence" value="ECO:0007669"/>
    <property type="project" value="InterPro"/>
</dbReference>
<dbReference type="Pfam" id="PF21621">
    <property type="entry name" value="MPI_cupin_dom"/>
    <property type="match status" value="1"/>
</dbReference>
<protein>
    <recommendedName>
        <fullName evidence="3">Phosphohexomutase</fullName>
    </recommendedName>
    <alternativeName>
        <fullName evidence="4">Phosphomannose isomerase</fullName>
    </alternativeName>
</protein>
<dbReference type="RefSeq" id="WP_117418326.1">
    <property type="nucleotide sequence ID" value="NZ_BRPJ01000074.1"/>
</dbReference>
<organism evidence="9 10">
    <name type="scientific">Lacrimispora amygdalina</name>
    <dbReference type="NCBI Taxonomy" id="253257"/>
    <lineage>
        <taxon>Bacteria</taxon>
        <taxon>Bacillati</taxon>
        <taxon>Bacillota</taxon>
        <taxon>Clostridia</taxon>
        <taxon>Lachnospirales</taxon>
        <taxon>Lachnospiraceae</taxon>
        <taxon>Lacrimispora</taxon>
    </lineage>
</organism>
<proteinExistence type="predicted"/>
<evidence type="ECO:0000313" key="9">
    <source>
        <dbReference type="EMBL" id="RFZ77573.1"/>
    </source>
</evidence>